<evidence type="ECO:0000259" key="13">
    <source>
        <dbReference type="Pfam" id="PF00593"/>
    </source>
</evidence>
<dbReference type="InterPro" id="IPR000531">
    <property type="entry name" value="Beta-barrel_TonB"/>
</dbReference>
<dbReference type="Proteomes" id="UP000219467">
    <property type="component" value="Unassembled WGS sequence"/>
</dbReference>
<dbReference type="InterPro" id="IPR039426">
    <property type="entry name" value="TonB-dep_rcpt-like"/>
</dbReference>
<accession>A0A285D447</accession>
<keyword evidence="16" id="KW-1185">Reference proteome</keyword>
<evidence type="ECO:0000256" key="7">
    <source>
        <dbReference type="ARBA" id="ARBA00023136"/>
    </source>
</evidence>
<keyword evidence="9 10" id="KW-0998">Cell outer membrane</keyword>
<evidence type="ECO:0000256" key="10">
    <source>
        <dbReference type="PROSITE-ProRule" id="PRU01360"/>
    </source>
</evidence>
<sequence length="467" mass="49668">MTKTTVSVLALLAAGMQPAVAQDIQLEEIVVSANIAPTEAARVGASVETMSAEDLKQSGATPLGRALAQLPGLSFSDTGPIGSAAALRLRGLPGAYIKVLVDGIDVSDPANTQTQFDFGTLGTADVSRVEVLSGAQSAQYGSSAAAGVISITSNRPEKEGISHAVALEAGSHETLSGSYTFSALGDRHEVSVTAARVHSKGFSAADDSAGNREDDGFDSERLSFSAAYDVTDVLTVGASGFYHHAESQIDECCEIDGDFHDGVTPDDDRSRLYSRGGRIFATLNGDRLTQTFSIYRFVNERVTKGTELNFFGVDPAPYQWAYDGTRTAMEYRGSYLVHDRVTLGFGATHARETLFSTTADQWSSNTDSGKRDVDGLFGEATFAVTPALDVTLAARHDDYSGFGGHTTARVAAAWRLDDTLLLRASAGSWRLRFISSSRPSMATPIFRRNAAGPPIWVLKRPSAMAPR</sequence>
<evidence type="ECO:0000256" key="5">
    <source>
        <dbReference type="ARBA" id="ARBA00022729"/>
    </source>
</evidence>
<dbReference type="PANTHER" id="PTHR30069">
    <property type="entry name" value="TONB-DEPENDENT OUTER MEMBRANE RECEPTOR"/>
    <property type="match status" value="1"/>
</dbReference>
<evidence type="ECO:0000256" key="4">
    <source>
        <dbReference type="ARBA" id="ARBA00022692"/>
    </source>
</evidence>
<protein>
    <submittedName>
        <fullName evidence="15">TonB-dependent receptor-like protein</fullName>
    </submittedName>
</protein>
<evidence type="ECO:0000313" key="15">
    <source>
        <dbReference type="EMBL" id="SNX74611.1"/>
    </source>
</evidence>
<dbReference type="InterPro" id="IPR036942">
    <property type="entry name" value="Beta-barrel_TonB_sf"/>
</dbReference>
<keyword evidence="5 12" id="KW-0732">Signal</keyword>
<dbReference type="SUPFAM" id="SSF56935">
    <property type="entry name" value="Porins"/>
    <property type="match status" value="1"/>
</dbReference>
<evidence type="ECO:0000256" key="2">
    <source>
        <dbReference type="ARBA" id="ARBA00022448"/>
    </source>
</evidence>
<dbReference type="Pfam" id="PF07715">
    <property type="entry name" value="Plug"/>
    <property type="match status" value="1"/>
</dbReference>
<keyword evidence="3 10" id="KW-1134">Transmembrane beta strand</keyword>
<evidence type="ECO:0000256" key="1">
    <source>
        <dbReference type="ARBA" id="ARBA00004571"/>
    </source>
</evidence>
<keyword evidence="7 10" id="KW-0472">Membrane</keyword>
<evidence type="ECO:0000259" key="14">
    <source>
        <dbReference type="Pfam" id="PF07715"/>
    </source>
</evidence>
<reference evidence="16" key="1">
    <citation type="submission" date="2017-08" db="EMBL/GenBank/DDBJ databases">
        <authorList>
            <person name="Varghese N."/>
            <person name="Submissions S."/>
        </authorList>
    </citation>
    <scope>NUCLEOTIDE SEQUENCE [LARGE SCALE GENOMIC DNA]</scope>
    <source>
        <strain evidence="16">JA234</strain>
    </source>
</reference>
<feature type="signal peptide" evidence="12">
    <location>
        <begin position="1"/>
        <end position="21"/>
    </location>
</feature>
<feature type="domain" description="TonB-dependent receptor-like beta-barrel" evidence="13">
    <location>
        <begin position="179"/>
        <end position="428"/>
    </location>
</feature>
<dbReference type="GO" id="GO:0044718">
    <property type="term" value="P:siderophore transmembrane transport"/>
    <property type="evidence" value="ECO:0007669"/>
    <property type="project" value="TreeGrafter"/>
</dbReference>
<evidence type="ECO:0000256" key="3">
    <source>
        <dbReference type="ARBA" id="ARBA00022452"/>
    </source>
</evidence>
<dbReference type="PANTHER" id="PTHR30069:SF29">
    <property type="entry name" value="HEMOGLOBIN AND HEMOGLOBIN-HAPTOGLOBIN-BINDING PROTEIN 1-RELATED"/>
    <property type="match status" value="1"/>
</dbReference>
<dbReference type="GO" id="GO:0015344">
    <property type="term" value="F:siderophore uptake transmembrane transporter activity"/>
    <property type="evidence" value="ECO:0007669"/>
    <property type="project" value="TreeGrafter"/>
</dbReference>
<dbReference type="EMBL" id="OAOQ01000024">
    <property type="protein sequence ID" value="SNX74611.1"/>
    <property type="molecule type" value="Genomic_DNA"/>
</dbReference>
<evidence type="ECO:0000256" key="9">
    <source>
        <dbReference type="ARBA" id="ARBA00023237"/>
    </source>
</evidence>
<dbReference type="AlphaFoldDB" id="A0A285D447"/>
<dbReference type="GO" id="GO:0009279">
    <property type="term" value="C:cell outer membrane"/>
    <property type="evidence" value="ECO:0007669"/>
    <property type="project" value="UniProtKB-SubCell"/>
</dbReference>
<evidence type="ECO:0000313" key="16">
    <source>
        <dbReference type="Proteomes" id="UP000219467"/>
    </source>
</evidence>
<evidence type="ECO:0000256" key="8">
    <source>
        <dbReference type="ARBA" id="ARBA00023170"/>
    </source>
</evidence>
<keyword evidence="4 10" id="KW-0812">Transmembrane</keyword>
<keyword evidence="8 15" id="KW-0675">Receptor</keyword>
<dbReference type="Gene3D" id="2.170.130.10">
    <property type="entry name" value="TonB-dependent receptor, plug domain"/>
    <property type="match status" value="1"/>
</dbReference>
<comment type="subcellular location">
    <subcellularLocation>
        <location evidence="1 10">Cell outer membrane</location>
        <topology evidence="1 10">Multi-pass membrane protein</topology>
    </subcellularLocation>
</comment>
<organism evidence="15 16">
    <name type="scientific">Cereibacter ovatus</name>
    <dbReference type="NCBI Taxonomy" id="439529"/>
    <lineage>
        <taxon>Bacteria</taxon>
        <taxon>Pseudomonadati</taxon>
        <taxon>Pseudomonadota</taxon>
        <taxon>Alphaproteobacteria</taxon>
        <taxon>Rhodobacterales</taxon>
        <taxon>Paracoccaceae</taxon>
        <taxon>Cereibacter</taxon>
    </lineage>
</organism>
<dbReference type="Gene3D" id="2.40.170.20">
    <property type="entry name" value="TonB-dependent receptor, beta-barrel domain"/>
    <property type="match status" value="1"/>
</dbReference>
<evidence type="ECO:0000256" key="11">
    <source>
        <dbReference type="RuleBase" id="RU003357"/>
    </source>
</evidence>
<dbReference type="InterPro" id="IPR012910">
    <property type="entry name" value="Plug_dom"/>
</dbReference>
<evidence type="ECO:0000256" key="12">
    <source>
        <dbReference type="SAM" id="SignalP"/>
    </source>
</evidence>
<evidence type="ECO:0000256" key="6">
    <source>
        <dbReference type="ARBA" id="ARBA00023077"/>
    </source>
</evidence>
<dbReference type="Pfam" id="PF00593">
    <property type="entry name" value="TonB_dep_Rec_b-barrel"/>
    <property type="match status" value="1"/>
</dbReference>
<keyword evidence="6 11" id="KW-0798">TonB box</keyword>
<keyword evidence="2 10" id="KW-0813">Transport</keyword>
<dbReference type="PROSITE" id="PS52016">
    <property type="entry name" value="TONB_DEPENDENT_REC_3"/>
    <property type="match status" value="1"/>
</dbReference>
<feature type="chain" id="PRO_5012809203" evidence="12">
    <location>
        <begin position="22"/>
        <end position="467"/>
    </location>
</feature>
<dbReference type="InterPro" id="IPR037066">
    <property type="entry name" value="Plug_dom_sf"/>
</dbReference>
<feature type="domain" description="TonB-dependent receptor plug" evidence="14">
    <location>
        <begin position="42"/>
        <end position="148"/>
    </location>
</feature>
<name>A0A285D447_9RHOB</name>
<proteinExistence type="inferred from homology"/>
<comment type="similarity">
    <text evidence="10 11">Belongs to the TonB-dependent receptor family.</text>
</comment>
<gene>
    <name evidence="15" type="ORF">SAMN05878503_12414</name>
</gene>